<feature type="compositionally biased region" description="Polar residues" evidence="2">
    <location>
        <begin position="194"/>
        <end position="219"/>
    </location>
</feature>
<dbReference type="AlphaFoldDB" id="Q24GI4"/>
<feature type="compositionally biased region" description="Polar residues" evidence="2">
    <location>
        <begin position="269"/>
        <end position="280"/>
    </location>
</feature>
<gene>
    <name evidence="3" type="ORF">TTHERM_00726060</name>
</gene>
<dbReference type="HOGENOM" id="CLU_289437_0_0_1"/>
<evidence type="ECO:0000313" key="3">
    <source>
        <dbReference type="EMBL" id="EAS06887.1"/>
    </source>
</evidence>
<name>Q24GI4_TETTS</name>
<feature type="compositionally biased region" description="Basic residues" evidence="2">
    <location>
        <begin position="714"/>
        <end position="729"/>
    </location>
</feature>
<feature type="region of interest" description="Disordered" evidence="2">
    <location>
        <begin position="695"/>
        <end position="731"/>
    </location>
</feature>
<feature type="compositionally biased region" description="Basic and acidic residues" evidence="2">
    <location>
        <begin position="498"/>
        <end position="509"/>
    </location>
</feature>
<protein>
    <submittedName>
        <fullName evidence="3">Uncharacterized protein</fullName>
    </submittedName>
</protein>
<feature type="region of interest" description="Disordered" evidence="2">
    <location>
        <begin position="493"/>
        <end position="512"/>
    </location>
</feature>
<feature type="region of interest" description="Disordered" evidence="2">
    <location>
        <begin position="1018"/>
        <end position="1060"/>
    </location>
</feature>
<evidence type="ECO:0000256" key="1">
    <source>
        <dbReference type="SAM" id="Coils"/>
    </source>
</evidence>
<dbReference type="OMA" id="ENKYSTH"/>
<dbReference type="InParanoid" id="Q24GI4"/>
<feature type="region of interest" description="Disordered" evidence="2">
    <location>
        <begin position="814"/>
        <end position="837"/>
    </location>
</feature>
<accession>Q24GI4</accession>
<dbReference type="Proteomes" id="UP000009168">
    <property type="component" value="Unassembled WGS sequence"/>
</dbReference>
<dbReference type="EMBL" id="GG662257">
    <property type="protein sequence ID" value="EAS06887.1"/>
    <property type="molecule type" value="Genomic_DNA"/>
</dbReference>
<feature type="compositionally biased region" description="Basic and acidic residues" evidence="2">
    <location>
        <begin position="1051"/>
        <end position="1060"/>
    </location>
</feature>
<feature type="compositionally biased region" description="Basic and acidic residues" evidence="2">
    <location>
        <begin position="329"/>
        <end position="345"/>
    </location>
</feature>
<keyword evidence="1" id="KW-0175">Coiled coil</keyword>
<feature type="compositionally biased region" description="Polar residues" evidence="2">
    <location>
        <begin position="316"/>
        <end position="327"/>
    </location>
</feature>
<evidence type="ECO:0000313" key="4">
    <source>
        <dbReference type="Proteomes" id="UP000009168"/>
    </source>
</evidence>
<dbReference type="KEGG" id="tet:TTHERM_00726060"/>
<dbReference type="RefSeq" id="XP_001027129.1">
    <property type="nucleotide sequence ID" value="XM_001027129.1"/>
</dbReference>
<feature type="compositionally biased region" description="Polar residues" evidence="2">
    <location>
        <begin position="1"/>
        <end position="16"/>
    </location>
</feature>
<feature type="region of interest" description="Disordered" evidence="2">
    <location>
        <begin position="247"/>
        <end position="374"/>
    </location>
</feature>
<keyword evidence="4" id="KW-1185">Reference proteome</keyword>
<feature type="compositionally biased region" description="Basic and acidic residues" evidence="2">
    <location>
        <begin position="220"/>
        <end position="231"/>
    </location>
</feature>
<feature type="region of interest" description="Disordered" evidence="2">
    <location>
        <begin position="1"/>
        <end position="61"/>
    </location>
</feature>
<feature type="compositionally biased region" description="Acidic residues" evidence="2">
    <location>
        <begin position="45"/>
        <end position="61"/>
    </location>
</feature>
<reference evidence="4" key="1">
    <citation type="journal article" date="2006" name="PLoS Biol.">
        <title>Macronuclear genome sequence of the ciliate Tetrahymena thermophila, a model eukaryote.</title>
        <authorList>
            <person name="Eisen J.A."/>
            <person name="Coyne R.S."/>
            <person name="Wu M."/>
            <person name="Wu D."/>
            <person name="Thiagarajan M."/>
            <person name="Wortman J.R."/>
            <person name="Badger J.H."/>
            <person name="Ren Q."/>
            <person name="Amedeo P."/>
            <person name="Jones K.M."/>
            <person name="Tallon L.J."/>
            <person name="Delcher A.L."/>
            <person name="Salzberg S.L."/>
            <person name="Silva J.C."/>
            <person name="Haas B.J."/>
            <person name="Majoros W.H."/>
            <person name="Farzad M."/>
            <person name="Carlton J.M."/>
            <person name="Smith R.K. Jr."/>
            <person name="Garg J."/>
            <person name="Pearlman R.E."/>
            <person name="Karrer K.M."/>
            <person name="Sun L."/>
            <person name="Manning G."/>
            <person name="Elde N.C."/>
            <person name="Turkewitz A.P."/>
            <person name="Asai D.J."/>
            <person name="Wilkes D.E."/>
            <person name="Wang Y."/>
            <person name="Cai H."/>
            <person name="Collins K."/>
            <person name="Stewart B.A."/>
            <person name="Lee S.R."/>
            <person name="Wilamowska K."/>
            <person name="Weinberg Z."/>
            <person name="Ruzzo W.L."/>
            <person name="Wloga D."/>
            <person name="Gaertig J."/>
            <person name="Frankel J."/>
            <person name="Tsao C.-C."/>
            <person name="Gorovsky M.A."/>
            <person name="Keeling P.J."/>
            <person name="Waller R.F."/>
            <person name="Patron N.J."/>
            <person name="Cherry J.M."/>
            <person name="Stover N.A."/>
            <person name="Krieger C.J."/>
            <person name="del Toro C."/>
            <person name="Ryder H.F."/>
            <person name="Williamson S.C."/>
            <person name="Barbeau R.A."/>
            <person name="Hamilton E.P."/>
            <person name="Orias E."/>
        </authorList>
    </citation>
    <scope>NUCLEOTIDE SEQUENCE [LARGE SCALE GENOMIC DNA]</scope>
    <source>
        <strain evidence="4">SB210</strain>
    </source>
</reference>
<proteinExistence type="predicted"/>
<organism evidence="3 4">
    <name type="scientific">Tetrahymena thermophila (strain SB210)</name>
    <dbReference type="NCBI Taxonomy" id="312017"/>
    <lineage>
        <taxon>Eukaryota</taxon>
        <taxon>Sar</taxon>
        <taxon>Alveolata</taxon>
        <taxon>Ciliophora</taxon>
        <taxon>Intramacronucleata</taxon>
        <taxon>Oligohymenophorea</taxon>
        <taxon>Hymenostomatida</taxon>
        <taxon>Tetrahymenina</taxon>
        <taxon>Tetrahymenidae</taxon>
        <taxon>Tetrahymena</taxon>
    </lineage>
</organism>
<dbReference type="GeneID" id="7845505"/>
<sequence>MENQLLQQQPDNTQESKYYLSKENVHDSQANEESESNLKPLNMFQEDEDQEEEEENNYDDDDLQIIQRSQNSFNDRLSDFDLDAKEHFASIYKDSDLNDSKEDYNDRDLDNNSYLNSVLHISKVKQSSEFNINQSNIMKEEDSFLKNVIRESEELQKELRQLDMYYWNQNQLKNQQENLNQLNYNQQQTQGINNFISSQNGDSNEQQYGNEIQPQNNVNDKQKKGLKKNDSKNQLISVNKETKQVFKDTNKKQTIKAQTTTKKEQKATSFSENKQKNNNQLDHRIIQTEPFQVSERYSQKRKKSQHSQQDNKQIKSRNTSTSQPRSQSKGKEVRSKNKCNLKEDTQTTSEKSKKNKKLVPKSKESSASNKKQNEEIIQIKSNKQSYGEQSDQKQQLSMNPLLMISDFDDNLKNSYSEQMGINMLQQFMIKNDINSSSYVPNILNNNNYIQEIQNQNNNQDYQNVSNISTNHQFFHNEYLQDQVPNLENESELFDQEEENRYENDSEDHNCSSYSQFSHVYDSEEENKYSTHQNSNYDIYQQQQNKLNQQSDFNSTGDFQKQQIVQKQNNLQNNNLYQVSYQDNTRLNNYFTEEEAQRGYDYKIQKQTNQTQFTFNSTNGDCSKNDANTQTIYNTSNNTPSNRETFQLNKMLGSSSSARLRNADSNSLWDLSQDNESVIKDNQMKIDELKLSQKVAEKKVSKKNKSNKTQNTKTKVNKSPKKKIEAKKKVSGSYHSIKEVKSNITTQRKGKETINSKTSLNNIQSDKNCETEANLYSNTSNEQNIIHQLEKQLQEKDQLIDLLKKQNSSLKQKLLNTQKQKRDQTHSSASNYSQQHQQNGMIEQLSIAKRLQETNKILIDRIKELDLKRQQQTATIEHKNEQFKILKQKYSELKKEFRCKIKKNNDLKKENELIKQIKSEITPQNIDYTQLVQALAQISQHSDFKDQFVNREREDMSRGTFYTQRSSALGDYGDNKINQLHATHKIKQDQQVKKKDVKNNIINEENYYNQSIQNIQQQNKSVNTNNQSDISQKKKNAALNSKKNSTQTIKTLKSEKLKQNK</sequence>
<feature type="region of interest" description="Disordered" evidence="2">
    <location>
        <begin position="194"/>
        <end position="235"/>
    </location>
</feature>
<feature type="coiled-coil region" evidence="1">
    <location>
        <begin position="847"/>
        <end position="919"/>
    </location>
</feature>
<feature type="compositionally biased region" description="Polar residues" evidence="2">
    <location>
        <begin position="825"/>
        <end position="837"/>
    </location>
</feature>
<evidence type="ECO:0000256" key="2">
    <source>
        <dbReference type="SAM" id="MobiDB-lite"/>
    </source>
</evidence>